<dbReference type="eggNOG" id="COG3292">
    <property type="taxonomic scope" value="Bacteria"/>
</dbReference>
<dbReference type="OrthoDB" id="1041092at2"/>
<feature type="chain" id="PRO_5030034715" evidence="1">
    <location>
        <begin position="24"/>
        <end position="478"/>
    </location>
</feature>
<dbReference type="EMBL" id="MPOG01000001">
    <property type="protein sequence ID" value="OOH97855.1"/>
    <property type="molecule type" value="Genomic_DNA"/>
</dbReference>
<feature type="signal peptide" evidence="1">
    <location>
        <begin position="1"/>
        <end position="23"/>
    </location>
</feature>
<sequence>MRKTFISLALPLLGLLVVSSCSNDDNFTEQVDPDTTLAVEDSAPAAAIASQGFYVANEDWFGHDNGSVNYFKNDGSITYRAYRAANNGEKFGVTTQFATIYGDNAYFISKQGNRLVVADAKTLKKKAVLTEIGGDGRSFVGINAKKGYIATSKGISIFNIETMALDGTIADVTGQTGNMLLVGNYVFAITQSKGAYVINTKTNTVEKLITGTDFAMLTQSKDGKIWIGANKKLIQIDPYTLEKTDEVDITNAPITGTWGAWTAGSLSASTKQNVLYWTKGATVVKYDINAKTLNPSFYALGKDDEGVQLAFYGAALRVDPLTDKLVLLVKRNGWGAAGSYNWLHIVSNVGALEKNIVVNGDNGSGGTWGTQDGRYFWFPAIPFFEDANAPQILLNQVILPPNKRKAIALNDKIVDADNTSSSIIKSINFKDTELAGYELKQDSLIVTAKAATGKTKLTISALSNGKYVEKEIRIDVRK</sequence>
<dbReference type="RefSeq" id="WP_070904867.1">
    <property type="nucleotide sequence ID" value="NZ_CP016378.1"/>
</dbReference>
<dbReference type="AlphaFoldDB" id="A0A1T3I9X9"/>
<dbReference type="Proteomes" id="UP000188947">
    <property type="component" value="Unassembled WGS sequence"/>
</dbReference>
<proteinExistence type="predicted"/>
<keyword evidence="3" id="KW-1185">Reference proteome</keyword>
<reference evidence="2 3" key="1">
    <citation type="submission" date="2016-11" db="EMBL/GenBank/DDBJ databases">
        <title>Genome sequence and comparative genomic analysis of clinical strain Elizabethkingia meningoseptica 61421 PRCM.</title>
        <authorList>
            <person name="Wang M."/>
            <person name="Hu S."/>
            <person name="Cao L."/>
            <person name="Jiang T."/>
            <person name="Zhou Y."/>
            <person name="Ming D."/>
        </authorList>
    </citation>
    <scope>NUCLEOTIDE SEQUENCE [LARGE SCALE GENOMIC DNA]</scope>
    <source>
        <strain evidence="2 3">61421 PRCM</strain>
    </source>
</reference>
<dbReference type="Pfam" id="PF16819">
    <property type="entry name" value="DUF5074"/>
    <property type="match status" value="1"/>
</dbReference>
<dbReference type="Gene3D" id="2.130.10.10">
    <property type="entry name" value="YVTN repeat-like/Quinoprotein amine dehydrogenase"/>
    <property type="match status" value="1"/>
</dbReference>
<organism evidence="2 3">
    <name type="scientific">Elizabethkingia meningoseptica</name>
    <name type="common">Chryseobacterium meningosepticum</name>
    <dbReference type="NCBI Taxonomy" id="238"/>
    <lineage>
        <taxon>Bacteria</taxon>
        <taxon>Pseudomonadati</taxon>
        <taxon>Bacteroidota</taxon>
        <taxon>Flavobacteriia</taxon>
        <taxon>Flavobacteriales</taxon>
        <taxon>Weeksellaceae</taxon>
        <taxon>Elizabethkingia</taxon>
    </lineage>
</organism>
<accession>A0A1T3I9X9</accession>
<comment type="caution">
    <text evidence="2">The sequence shown here is derived from an EMBL/GenBank/DDBJ whole genome shotgun (WGS) entry which is preliminary data.</text>
</comment>
<keyword evidence="1" id="KW-0732">Signal</keyword>
<dbReference type="InterPro" id="IPR015943">
    <property type="entry name" value="WD40/YVTN_repeat-like_dom_sf"/>
</dbReference>
<evidence type="ECO:0000313" key="2">
    <source>
        <dbReference type="EMBL" id="OOH97855.1"/>
    </source>
</evidence>
<dbReference type="PROSITE" id="PS51257">
    <property type="entry name" value="PROKAR_LIPOPROTEIN"/>
    <property type="match status" value="1"/>
</dbReference>
<gene>
    <name evidence="2" type="ORF">BMF97_00905</name>
</gene>
<dbReference type="InterPro" id="IPR031815">
    <property type="entry name" value="DUF5074"/>
</dbReference>
<dbReference type="STRING" id="238.BBD35_03205"/>
<evidence type="ECO:0000313" key="3">
    <source>
        <dbReference type="Proteomes" id="UP000188947"/>
    </source>
</evidence>
<name>A0A1T3I9X9_ELIME</name>
<dbReference type="InterPro" id="IPR011044">
    <property type="entry name" value="Quino_amine_DH_bsu"/>
</dbReference>
<evidence type="ECO:0000256" key="1">
    <source>
        <dbReference type="SAM" id="SignalP"/>
    </source>
</evidence>
<protein>
    <submittedName>
        <fullName evidence="2">DUF5074 domain-containing protein</fullName>
    </submittedName>
</protein>
<dbReference type="SUPFAM" id="SSF50969">
    <property type="entry name" value="YVTN repeat-like/Quinoprotein amine dehydrogenase"/>
    <property type="match status" value="1"/>
</dbReference>